<comment type="caution">
    <text evidence="1">The sequence shown here is derived from an EMBL/GenBank/DDBJ whole genome shotgun (WGS) entry which is preliminary data.</text>
</comment>
<reference evidence="1" key="1">
    <citation type="submission" date="2022-07" db="EMBL/GenBank/DDBJ databases">
        <title>Phylogenomic reconstructions and comparative analyses of Kickxellomycotina fungi.</title>
        <authorList>
            <person name="Reynolds N.K."/>
            <person name="Stajich J.E."/>
            <person name="Barry K."/>
            <person name="Grigoriev I.V."/>
            <person name="Crous P."/>
            <person name="Smith M.E."/>
        </authorList>
    </citation>
    <scope>NUCLEOTIDE SEQUENCE</scope>
    <source>
        <strain evidence="1">NBRC 105413</strain>
    </source>
</reference>
<evidence type="ECO:0000313" key="1">
    <source>
        <dbReference type="EMBL" id="KAJ1642289.1"/>
    </source>
</evidence>
<dbReference type="Proteomes" id="UP001145021">
    <property type="component" value="Unassembled WGS sequence"/>
</dbReference>
<evidence type="ECO:0000313" key="2">
    <source>
        <dbReference type="Proteomes" id="UP001145021"/>
    </source>
</evidence>
<name>A0A9W8CH91_9FUNG</name>
<protein>
    <submittedName>
        <fullName evidence="1">Uncharacterized protein</fullName>
    </submittedName>
</protein>
<dbReference type="EMBL" id="JANBOH010000434">
    <property type="protein sequence ID" value="KAJ1642289.1"/>
    <property type="molecule type" value="Genomic_DNA"/>
</dbReference>
<sequence>MPPTLQTLPKQILNKIISKYYNQHFPSFHEKFFRVYKQAYELSQLCRALREALRPYIFGRLIFERYNLAVEGVDPKKYTTMQETKELRKLPPVIVWKSNIRLIDNCDMWDSVTDVVLSTCDKYPDPDDVLAMLKENGFDRHQYPNVHMLIVNFKSDFEVDDKVGDDVNDWISDESFNALSQYLSQHLTHIDTMWMDESRCRRVGLRNSMSPFISANLDNLRKMYFRFAYLPSFGVKVLPQHITHLKLYVYSAYDYIDIPKISTLALKSLTLSAIPISYLWDRFVNSPQQPDVIEFPELYSLDLSFHQPYRSIPAAKTEDDFMWERYSQENCADDPDKMIQTKSYKGNNKLKTISVKDQSAKYTVLRTDTRRPLFPKLRRLRLNLYPRRVCEFIKFVPAEQLEYLYITGDLVTYKGFRMSRFTNLKDCAIMQYSDNTHRQSPHATRFMTHVMSQPSKKLISLQITSSTKSRVYLPPAEKMTCSTIKKLCIIANISYEDVPVLLGKLPLLERFELQRAMFVKPPPEAETPEGLADMLLATGMEPLSTSVIKFIPDVMYRGVTEQTVFYNIFVLIARIPSLRELKTFGFFSSLFSTELSRMLAIPRLRDHIKHINYLEYDDS</sequence>
<dbReference type="SUPFAM" id="SSF52047">
    <property type="entry name" value="RNI-like"/>
    <property type="match status" value="1"/>
</dbReference>
<accession>A0A9W8CH91</accession>
<keyword evidence="2" id="KW-1185">Reference proteome</keyword>
<proteinExistence type="predicted"/>
<dbReference type="AlphaFoldDB" id="A0A9W8CH91"/>
<gene>
    <name evidence="1" type="ORF">LPJ64_005854</name>
</gene>
<organism evidence="1 2">
    <name type="scientific">Coemansia asiatica</name>
    <dbReference type="NCBI Taxonomy" id="1052880"/>
    <lineage>
        <taxon>Eukaryota</taxon>
        <taxon>Fungi</taxon>
        <taxon>Fungi incertae sedis</taxon>
        <taxon>Zoopagomycota</taxon>
        <taxon>Kickxellomycotina</taxon>
        <taxon>Kickxellomycetes</taxon>
        <taxon>Kickxellales</taxon>
        <taxon>Kickxellaceae</taxon>
        <taxon>Coemansia</taxon>
    </lineage>
</organism>